<accession>A0ABU1M1Q7</accession>
<keyword evidence="2" id="KW-1185">Reference proteome</keyword>
<protein>
    <submittedName>
        <fullName evidence="1">Uncharacterized protein</fullName>
    </submittedName>
</protein>
<proteinExistence type="predicted"/>
<gene>
    <name evidence="1" type="ORF">J2804_006240</name>
</gene>
<evidence type="ECO:0000313" key="2">
    <source>
        <dbReference type="Proteomes" id="UP001264340"/>
    </source>
</evidence>
<reference evidence="1 2" key="1">
    <citation type="submission" date="2023-07" db="EMBL/GenBank/DDBJ databases">
        <title>Sorghum-associated microbial communities from plants grown in Nebraska, USA.</title>
        <authorList>
            <person name="Schachtman D."/>
        </authorList>
    </citation>
    <scope>NUCLEOTIDE SEQUENCE [LARGE SCALE GENOMIC DNA]</scope>
    <source>
        <strain evidence="1 2">DS1316</strain>
    </source>
</reference>
<organism evidence="1 2">
    <name type="scientific">Paraburkholderia terricola</name>
    <dbReference type="NCBI Taxonomy" id="169427"/>
    <lineage>
        <taxon>Bacteria</taxon>
        <taxon>Pseudomonadati</taxon>
        <taxon>Pseudomonadota</taxon>
        <taxon>Betaproteobacteria</taxon>
        <taxon>Burkholderiales</taxon>
        <taxon>Burkholderiaceae</taxon>
        <taxon>Paraburkholderia</taxon>
    </lineage>
</organism>
<name>A0ABU1M1Q7_9BURK</name>
<dbReference type="EMBL" id="JAVDRP010000024">
    <property type="protein sequence ID" value="MDR6412804.1"/>
    <property type="molecule type" value="Genomic_DNA"/>
</dbReference>
<evidence type="ECO:0000313" key="1">
    <source>
        <dbReference type="EMBL" id="MDR6412804.1"/>
    </source>
</evidence>
<sequence>MQPVGAMPDSPCIGALLVELVPSGLKAVVPADSAEEVSPKCLRAD</sequence>
<dbReference type="Proteomes" id="UP001264340">
    <property type="component" value="Unassembled WGS sequence"/>
</dbReference>
<comment type="caution">
    <text evidence="1">The sequence shown here is derived from an EMBL/GenBank/DDBJ whole genome shotgun (WGS) entry which is preliminary data.</text>
</comment>